<name>A0ACC3S5R4_9PEZI</name>
<evidence type="ECO:0000313" key="1">
    <source>
        <dbReference type="EMBL" id="KAK8196693.1"/>
    </source>
</evidence>
<sequence length="298" mass="33382">MRAPRAALFRFKWRSRSYTTASNTSPRLRDLPILADNSISVFRDHAYSPAQPALFPRGSFADLPAVEKWFTPVPDSVPAKSALNLKYIYGKTFEDRYPKLLPIEIINEQGQFFQIHQKFGLFLDHVRDAPAKFQVWDEELGQNKWVPADENIKYKMYLAQAPLSDLPKALQYHLPTPAHVLQAGKGDIYGTSVWLGEAPTYTPLHRDPNPNIFVQLAGTKRVRMFNPDVGHFIFASVQRAIGGTANATMRGAEMMEGAERTVLEEAVWGTSMEELIRAEGWECEVNAGDALAGDVASS</sequence>
<protein>
    <submittedName>
        <fullName evidence="1">Uncharacterized protein</fullName>
    </submittedName>
</protein>
<dbReference type="Proteomes" id="UP001320706">
    <property type="component" value="Unassembled WGS sequence"/>
</dbReference>
<organism evidence="1 2">
    <name type="scientific">Zalaria obscura</name>
    <dbReference type="NCBI Taxonomy" id="2024903"/>
    <lineage>
        <taxon>Eukaryota</taxon>
        <taxon>Fungi</taxon>
        <taxon>Dikarya</taxon>
        <taxon>Ascomycota</taxon>
        <taxon>Pezizomycotina</taxon>
        <taxon>Dothideomycetes</taxon>
        <taxon>Dothideomycetidae</taxon>
        <taxon>Dothideales</taxon>
        <taxon>Zalariaceae</taxon>
        <taxon>Zalaria</taxon>
    </lineage>
</organism>
<accession>A0ACC3S5R4</accession>
<dbReference type="EMBL" id="JAMKPW020000041">
    <property type="protein sequence ID" value="KAK8196693.1"/>
    <property type="molecule type" value="Genomic_DNA"/>
</dbReference>
<evidence type="ECO:0000313" key="2">
    <source>
        <dbReference type="Proteomes" id="UP001320706"/>
    </source>
</evidence>
<keyword evidence="2" id="KW-1185">Reference proteome</keyword>
<proteinExistence type="predicted"/>
<comment type="caution">
    <text evidence="1">The sequence shown here is derived from an EMBL/GenBank/DDBJ whole genome shotgun (WGS) entry which is preliminary data.</text>
</comment>
<reference evidence="1" key="1">
    <citation type="submission" date="2024-02" db="EMBL/GenBank/DDBJ databases">
        <title>Metagenome Assembled Genome of Zalaria obscura JY119.</title>
        <authorList>
            <person name="Vighnesh L."/>
            <person name="Jagadeeshwari U."/>
            <person name="Venkata Ramana C."/>
            <person name="Sasikala C."/>
        </authorList>
    </citation>
    <scope>NUCLEOTIDE SEQUENCE</scope>
    <source>
        <strain evidence="1">JY119</strain>
    </source>
</reference>
<gene>
    <name evidence="1" type="ORF">M8818_006860</name>
</gene>